<evidence type="ECO:0000256" key="2">
    <source>
        <dbReference type="SAM" id="Phobius"/>
    </source>
</evidence>
<protein>
    <recommendedName>
        <fullName evidence="5">EamA/RhaT family transporter</fullName>
    </recommendedName>
</protein>
<feature type="compositionally biased region" description="Basic and acidic residues" evidence="1">
    <location>
        <begin position="142"/>
        <end position="153"/>
    </location>
</feature>
<organism evidence="3 4">
    <name type="scientific">Streptomyces indicus</name>
    <dbReference type="NCBI Taxonomy" id="417292"/>
    <lineage>
        <taxon>Bacteria</taxon>
        <taxon>Bacillati</taxon>
        <taxon>Actinomycetota</taxon>
        <taxon>Actinomycetes</taxon>
        <taxon>Kitasatosporales</taxon>
        <taxon>Streptomycetaceae</taxon>
        <taxon>Streptomyces</taxon>
    </lineage>
</organism>
<reference evidence="3 4" key="1">
    <citation type="submission" date="2016-10" db="EMBL/GenBank/DDBJ databases">
        <authorList>
            <person name="de Groot N.N."/>
        </authorList>
    </citation>
    <scope>NUCLEOTIDE SEQUENCE [LARGE SCALE GENOMIC DNA]</scope>
    <source>
        <strain evidence="3 4">CGMCC 4.5727</strain>
    </source>
</reference>
<keyword evidence="2" id="KW-1133">Transmembrane helix</keyword>
<dbReference type="RefSeq" id="WP_093618333.1">
    <property type="nucleotide sequence ID" value="NZ_FNFF01000036.1"/>
</dbReference>
<feature type="region of interest" description="Disordered" evidence="1">
    <location>
        <begin position="142"/>
        <end position="171"/>
    </location>
</feature>
<dbReference type="OrthoDB" id="4329566at2"/>
<feature type="transmembrane region" description="Helical" evidence="2">
    <location>
        <begin position="112"/>
        <end position="131"/>
    </location>
</feature>
<name>A0A1G9JTF8_9ACTN</name>
<dbReference type="AlphaFoldDB" id="A0A1G9JTF8"/>
<proteinExistence type="predicted"/>
<dbReference type="Proteomes" id="UP000199155">
    <property type="component" value="Unassembled WGS sequence"/>
</dbReference>
<dbReference type="EMBL" id="FNFF01000036">
    <property type="protein sequence ID" value="SDL40751.1"/>
    <property type="molecule type" value="Genomic_DNA"/>
</dbReference>
<keyword evidence="2" id="KW-0812">Transmembrane</keyword>
<feature type="transmembrane region" description="Helical" evidence="2">
    <location>
        <begin position="74"/>
        <end position="92"/>
    </location>
</feature>
<keyword evidence="4" id="KW-1185">Reference proteome</keyword>
<evidence type="ECO:0008006" key="5">
    <source>
        <dbReference type="Google" id="ProtNLM"/>
    </source>
</evidence>
<feature type="transmembrane region" description="Helical" evidence="2">
    <location>
        <begin position="42"/>
        <end position="62"/>
    </location>
</feature>
<evidence type="ECO:0000313" key="3">
    <source>
        <dbReference type="EMBL" id="SDL40751.1"/>
    </source>
</evidence>
<accession>A0A1G9JTF8</accession>
<keyword evidence="2" id="KW-0472">Membrane</keyword>
<sequence length="171" mass="18608">MSEENGTNATPGPTPAGPQPEALPLFGTTWVEHDGGYLWRRIGVGIGALVLAAAGALVLRFAYEGLAIAKVGSFVNLLVIVAFSACSAIAFRRTLESYGKRPDPEKAQATRGLMAIGFIGVLLAYFVRNLIEAPGEKLRRTEYETAREQYERRSSRRAGNPSNRSKKKRRG</sequence>
<evidence type="ECO:0000256" key="1">
    <source>
        <dbReference type="SAM" id="MobiDB-lite"/>
    </source>
</evidence>
<evidence type="ECO:0000313" key="4">
    <source>
        <dbReference type="Proteomes" id="UP000199155"/>
    </source>
</evidence>
<gene>
    <name evidence="3" type="ORF">SAMN05421806_1365</name>
</gene>
<dbReference type="STRING" id="417292.SAMN05421806_1365"/>